<feature type="transmembrane region" description="Helical" evidence="6">
    <location>
        <begin position="50"/>
        <end position="68"/>
    </location>
</feature>
<dbReference type="GO" id="GO:0004016">
    <property type="term" value="F:adenylate cyclase activity"/>
    <property type="evidence" value="ECO:0007669"/>
    <property type="project" value="InterPro"/>
</dbReference>
<keyword evidence="2" id="KW-0808">Transferase</keyword>
<evidence type="ECO:0000313" key="9">
    <source>
        <dbReference type="Proteomes" id="UP000824179"/>
    </source>
</evidence>
<sequence length="273" mass="30431">MEWQNFLNKINTFFQNFGDNIISYVMEFILFIVLFYYVFKVLQTNKNYKFIAIFVLAVAWCGLSFAFSENIESQFLLIVIIMLAILIFTMYNTEIKRVLLDSMGKAKNDRPKVTASGVDVIIEEMIRAIQNMSKNMIGALIVLSNENLPEGIIESGTIVNAEITSQMIEAVFYPKAPLHDGAMIVEGSKIYAAGCFLPLAQSENLPKEMGSRHRAALGVTSVASVTALVVSEETGIISIVKNGAIKKKYADANDLKNALSDYYWSDLTAEAKE</sequence>
<dbReference type="PANTHER" id="PTHR34185:SF1">
    <property type="entry name" value="DIADENYLATE CYCLASE"/>
    <property type="match status" value="1"/>
</dbReference>
<gene>
    <name evidence="8" type="ORF">IAB90_05800</name>
</gene>
<keyword evidence="6" id="KW-1133">Transmembrane helix</keyword>
<reference evidence="8" key="2">
    <citation type="journal article" date="2021" name="PeerJ">
        <title>Extensive microbial diversity within the chicken gut microbiome revealed by metagenomics and culture.</title>
        <authorList>
            <person name="Gilroy R."/>
            <person name="Ravi A."/>
            <person name="Getino M."/>
            <person name="Pursley I."/>
            <person name="Horton D.L."/>
            <person name="Alikhan N.F."/>
            <person name="Baker D."/>
            <person name="Gharbi K."/>
            <person name="Hall N."/>
            <person name="Watson M."/>
            <person name="Adriaenssens E.M."/>
            <person name="Foster-Nyarko E."/>
            <person name="Jarju S."/>
            <person name="Secka A."/>
            <person name="Antonio M."/>
            <person name="Oren A."/>
            <person name="Chaudhuri R.R."/>
            <person name="La Ragione R."/>
            <person name="Hildebrand F."/>
            <person name="Pallen M.J."/>
        </authorList>
    </citation>
    <scope>NUCLEOTIDE SEQUENCE</scope>
    <source>
        <strain evidence="8">ChiW25-3613</strain>
    </source>
</reference>
<keyword evidence="6" id="KW-0472">Membrane</keyword>
<dbReference type="InterPro" id="IPR050338">
    <property type="entry name" value="DisA"/>
</dbReference>
<dbReference type="SUPFAM" id="SSF143597">
    <property type="entry name" value="YojJ-like"/>
    <property type="match status" value="1"/>
</dbReference>
<dbReference type="PANTHER" id="PTHR34185">
    <property type="entry name" value="DIADENYLATE CYCLASE"/>
    <property type="match status" value="1"/>
</dbReference>
<dbReference type="InterPro" id="IPR003390">
    <property type="entry name" value="DNA_integrity_scan_DisA_N"/>
</dbReference>
<dbReference type="GO" id="GO:0106408">
    <property type="term" value="F:diadenylate cyclase activity"/>
    <property type="evidence" value="ECO:0007669"/>
    <property type="project" value="UniProtKB-EC"/>
</dbReference>
<feature type="domain" description="DAC" evidence="7">
    <location>
        <begin position="92"/>
        <end position="251"/>
    </location>
</feature>
<evidence type="ECO:0000256" key="6">
    <source>
        <dbReference type="SAM" id="Phobius"/>
    </source>
</evidence>
<dbReference type="GO" id="GO:0006171">
    <property type="term" value="P:cAMP biosynthetic process"/>
    <property type="evidence" value="ECO:0007669"/>
    <property type="project" value="InterPro"/>
</dbReference>
<dbReference type="InterPro" id="IPR036888">
    <property type="entry name" value="DNA_integrity_DisA_N_sf"/>
</dbReference>
<feature type="transmembrane region" description="Helical" evidence="6">
    <location>
        <begin position="74"/>
        <end position="93"/>
    </location>
</feature>
<name>A0A9D1AH95_9FIRM</name>
<protein>
    <submittedName>
        <fullName evidence="8">DNA integrity scanning protein DisA nucleotide-binding domain protein</fullName>
    </submittedName>
</protein>
<evidence type="ECO:0000256" key="4">
    <source>
        <dbReference type="ARBA" id="ARBA00022741"/>
    </source>
</evidence>
<dbReference type="PROSITE" id="PS51794">
    <property type="entry name" value="DAC"/>
    <property type="match status" value="1"/>
</dbReference>
<proteinExistence type="predicted"/>
<keyword evidence="5" id="KW-0067">ATP-binding</keyword>
<evidence type="ECO:0000256" key="2">
    <source>
        <dbReference type="ARBA" id="ARBA00022679"/>
    </source>
</evidence>
<dbReference type="PIRSF" id="PIRSF004793">
    <property type="entry name" value="UCP004793"/>
    <property type="match status" value="1"/>
</dbReference>
<organism evidence="8 9">
    <name type="scientific">Candidatus Coproplasma stercoripullorum</name>
    <dbReference type="NCBI Taxonomy" id="2840751"/>
    <lineage>
        <taxon>Bacteria</taxon>
        <taxon>Bacillati</taxon>
        <taxon>Bacillota</taxon>
        <taxon>Clostridia</taxon>
        <taxon>Eubacteriales</taxon>
        <taxon>Candidatus Coproplasma</taxon>
    </lineage>
</organism>
<dbReference type="InterPro" id="IPR014046">
    <property type="entry name" value="C-di-AMP_synthase"/>
</dbReference>
<dbReference type="EMBL" id="DVHB01000098">
    <property type="protein sequence ID" value="HIR39878.1"/>
    <property type="molecule type" value="Genomic_DNA"/>
</dbReference>
<dbReference type="Pfam" id="PF02457">
    <property type="entry name" value="DAC"/>
    <property type="match status" value="1"/>
</dbReference>
<keyword evidence="4" id="KW-0547">Nucleotide-binding</keyword>
<accession>A0A9D1AH95</accession>
<feature type="transmembrane region" description="Helical" evidence="6">
    <location>
        <begin position="20"/>
        <end position="38"/>
    </location>
</feature>
<evidence type="ECO:0000313" key="8">
    <source>
        <dbReference type="EMBL" id="HIR39878.1"/>
    </source>
</evidence>
<evidence type="ECO:0000259" key="7">
    <source>
        <dbReference type="PROSITE" id="PS51794"/>
    </source>
</evidence>
<dbReference type="Gene3D" id="3.40.1700.10">
    <property type="entry name" value="DNA integrity scanning protein, DisA, N-terminal domain"/>
    <property type="match status" value="1"/>
</dbReference>
<evidence type="ECO:0000256" key="1">
    <source>
        <dbReference type="ARBA" id="ARBA00000877"/>
    </source>
</evidence>
<comment type="caution">
    <text evidence="8">The sequence shown here is derived from an EMBL/GenBank/DDBJ whole genome shotgun (WGS) entry which is preliminary data.</text>
</comment>
<reference evidence="8" key="1">
    <citation type="submission" date="2020-10" db="EMBL/GenBank/DDBJ databases">
        <authorList>
            <person name="Gilroy R."/>
        </authorList>
    </citation>
    <scope>NUCLEOTIDE SEQUENCE</scope>
    <source>
        <strain evidence="8">ChiW25-3613</strain>
    </source>
</reference>
<evidence type="ECO:0000256" key="5">
    <source>
        <dbReference type="ARBA" id="ARBA00022840"/>
    </source>
</evidence>
<keyword evidence="3" id="KW-0548">Nucleotidyltransferase</keyword>
<keyword evidence="6" id="KW-0812">Transmembrane</keyword>
<dbReference type="AlphaFoldDB" id="A0A9D1AH95"/>
<dbReference type="GO" id="GO:0005524">
    <property type="term" value="F:ATP binding"/>
    <property type="evidence" value="ECO:0007669"/>
    <property type="project" value="UniProtKB-KW"/>
</dbReference>
<evidence type="ECO:0000256" key="3">
    <source>
        <dbReference type="ARBA" id="ARBA00022695"/>
    </source>
</evidence>
<comment type="catalytic activity">
    <reaction evidence="1">
        <text>2 ATP = 3',3'-c-di-AMP + 2 diphosphate</text>
        <dbReference type="Rhea" id="RHEA:35655"/>
        <dbReference type="ChEBI" id="CHEBI:30616"/>
        <dbReference type="ChEBI" id="CHEBI:33019"/>
        <dbReference type="ChEBI" id="CHEBI:71500"/>
        <dbReference type="EC" id="2.7.7.85"/>
    </reaction>
</comment>
<dbReference type="Proteomes" id="UP000824179">
    <property type="component" value="Unassembled WGS sequence"/>
</dbReference>